<reference evidence="9" key="2">
    <citation type="submission" date="2021-10" db="EMBL/GenBank/DDBJ databases">
        <authorList>
            <person name="Mesa V."/>
        </authorList>
    </citation>
    <scope>NUCLEOTIDE SEQUENCE</scope>
    <source>
        <strain evidence="9">CC3_PB</strain>
    </source>
</reference>
<evidence type="ECO:0000256" key="3">
    <source>
        <dbReference type="ARBA" id="ARBA00022692"/>
    </source>
</evidence>
<dbReference type="AlphaFoldDB" id="A0A650MHD5"/>
<dbReference type="RefSeq" id="WP_159116464.1">
    <property type="nucleotide sequence ID" value="NZ_CAKJVD010000041.1"/>
</dbReference>
<dbReference type="PANTHER" id="PTHR35529">
    <property type="entry name" value="MANGANESE EFFLUX PUMP MNTP-RELATED"/>
    <property type="match status" value="1"/>
</dbReference>
<dbReference type="GO" id="GO:0005886">
    <property type="term" value="C:plasma membrane"/>
    <property type="evidence" value="ECO:0007669"/>
    <property type="project" value="UniProtKB-SubCell"/>
</dbReference>
<keyword evidence="3 8" id="KW-0812">Transmembrane</keyword>
<dbReference type="EMBL" id="CAKJVE010000004">
    <property type="protein sequence ID" value="CAG9707278.1"/>
    <property type="molecule type" value="Genomic_DNA"/>
</dbReference>
<dbReference type="HAMAP" id="MF_01521">
    <property type="entry name" value="MntP_pump"/>
    <property type="match status" value="1"/>
</dbReference>
<keyword evidence="2 8" id="KW-1003">Cell membrane</keyword>
<dbReference type="InterPro" id="IPR003810">
    <property type="entry name" value="Mntp/YtaF"/>
</dbReference>
<dbReference type="PANTHER" id="PTHR35529:SF1">
    <property type="entry name" value="MANGANESE EFFLUX PUMP MNTP-RELATED"/>
    <property type="match status" value="1"/>
</dbReference>
<proteinExistence type="inferred from homology"/>
<gene>
    <name evidence="10" type="primary">mntP_3</name>
    <name evidence="8" type="synonym">mntP</name>
    <name evidence="9" type="ORF">CNEO_42936</name>
    <name evidence="10" type="ORF">CNEONATNEC25_02416</name>
</gene>
<evidence type="ECO:0000256" key="2">
    <source>
        <dbReference type="ARBA" id="ARBA00022475"/>
    </source>
</evidence>
<evidence type="ECO:0000313" key="11">
    <source>
        <dbReference type="Proteomes" id="UP000431451"/>
    </source>
</evidence>
<evidence type="ECO:0000256" key="6">
    <source>
        <dbReference type="ARBA" id="ARBA00023136"/>
    </source>
</evidence>
<name>A0A650MHD5_9CLOT</name>
<organism evidence="10 11">
    <name type="scientific">Clostridium neonatale</name>
    <dbReference type="NCBI Taxonomy" id="137838"/>
    <lineage>
        <taxon>Bacteria</taxon>
        <taxon>Bacillati</taxon>
        <taxon>Bacillota</taxon>
        <taxon>Clostridia</taxon>
        <taxon>Eubacteriales</taxon>
        <taxon>Clostridiaceae</taxon>
        <taxon>Clostridium</taxon>
    </lineage>
</organism>
<evidence type="ECO:0000256" key="7">
    <source>
        <dbReference type="ARBA" id="ARBA00023211"/>
    </source>
</evidence>
<feature type="transmembrane region" description="Helical" evidence="8">
    <location>
        <begin position="6"/>
        <end position="27"/>
    </location>
</feature>
<protein>
    <recommendedName>
        <fullName evidence="8">Putative manganese efflux pump MntP</fullName>
    </recommendedName>
</protein>
<comment type="similarity">
    <text evidence="8">Belongs to the MntP (TC 9.B.29) family.</text>
</comment>
<sequence length="191" mass="20537">MSVVELFILAVGLSMDAFAVAICKGLCMRKVTIKKAGIVGLYFGLFQAGMPMIGYILGSQFSDKISSIDHWIAFILLSLIGISMIKESLEKEEKSECKTEEEELSFKNMSILAVATSIDALAVGVTFAFLKVNIIPAVSFIGITTLVLSMIGVKIGNIFGVKYKSKAELVGGIILILMGIKILLEHLGILG</sequence>
<evidence type="ECO:0000313" key="10">
    <source>
        <dbReference type="EMBL" id="VCT84815.1"/>
    </source>
</evidence>
<evidence type="ECO:0000256" key="5">
    <source>
        <dbReference type="ARBA" id="ARBA00023065"/>
    </source>
</evidence>
<feature type="transmembrane region" description="Helical" evidence="8">
    <location>
        <begin position="39"/>
        <end position="58"/>
    </location>
</feature>
<feature type="transmembrane region" description="Helical" evidence="8">
    <location>
        <begin position="110"/>
        <end position="129"/>
    </location>
</feature>
<dbReference type="Proteomes" id="UP000431451">
    <property type="component" value="Unassembled WGS sequence"/>
</dbReference>
<keyword evidence="1 8" id="KW-0813">Transport</keyword>
<dbReference type="InterPro" id="IPR022929">
    <property type="entry name" value="Put_MntP"/>
</dbReference>
<evidence type="ECO:0000256" key="4">
    <source>
        <dbReference type="ARBA" id="ARBA00022989"/>
    </source>
</evidence>
<feature type="transmembrane region" description="Helical" evidence="8">
    <location>
        <begin position="167"/>
        <end position="184"/>
    </location>
</feature>
<dbReference type="Pfam" id="PF02659">
    <property type="entry name" value="Mntp"/>
    <property type="match status" value="1"/>
</dbReference>
<dbReference type="EMBL" id="UWJD01000002">
    <property type="protein sequence ID" value="VCT84815.1"/>
    <property type="molecule type" value="Genomic_DNA"/>
</dbReference>
<feature type="transmembrane region" description="Helical" evidence="8">
    <location>
        <begin position="70"/>
        <end position="89"/>
    </location>
</feature>
<dbReference type="Proteomes" id="UP000789738">
    <property type="component" value="Unassembled WGS sequence"/>
</dbReference>
<comment type="function">
    <text evidence="8">Probably functions as a manganese efflux pump.</text>
</comment>
<evidence type="ECO:0000256" key="8">
    <source>
        <dbReference type="HAMAP-Rule" id="MF_01521"/>
    </source>
</evidence>
<reference evidence="10 11" key="1">
    <citation type="submission" date="2018-06" db="EMBL/GenBank/DDBJ databases">
        <authorList>
            <consortium name="IHU Genomes"/>
        </authorList>
    </citation>
    <scope>NUCLEOTIDE SEQUENCE [LARGE SCALE GENOMIC DNA]</scope>
    <source>
        <strain evidence="10 11">NEC25</strain>
    </source>
</reference>
<keyword evidence="7 8" id="KW-0464">Manganese</keyword>
<evidence type="ECO:0000313" key="9">
    <source>
        <dbReference type="EMBL" id="CAG9707278.1"/>
    </source>
</evidence>
<comment type="subcellular location">
    <subcellularLocation>
        <location evidence="8">Cell membrane</location>
        <topology evidence="8">Multi-pass membrane protein</topology>
    </subcellularLocation>
</comment>
<keyword evidence="6 8" id="KW-0472">Membrane</keyword>
<accession>A0A650MHD5</accession>
<keyword evidence="4 8" id="KW-1133">Transmembrane helix</keyword>
<evidence type="ECO:0000256" key="1">
    <source>
        <dbReference type="ARBA" id="ARBA00022448"/>
    </source>
</evidence>
<feature type="transmembrane region" description="Helical" evidence="8">
    <location>
        <begin position="135"/>
        <end position="155"/>
    </location>
</feature>
<dbReference type="GO" id="GO:0005384">
    <property type="term" value="F:manganese ion transmembrane transporter activity"/>
    <property type="evidence" value="ECO:0007669"/>
    <property type="project" value="UniProtKB-UniRule"/>
</dbReference>
<keyword evidence="5 8" id="KW-0406">Ion transport</keyword>